<evidence type="ECO:0000313" key="4">
    <source>
        <dbReference type="Proteomes" id="UP000006049"/>
    </source>
</evidence>
<dbReference type="AlphaFoldDB" id="I3YVK1"/>
<evidence type="ECO:0000259" key="2">
    <source>
        <dbReference type="Pfam" id="PF03372"/>
    </source>
</evidence>
<dbReference type="SUPFAM" id="SSF56219">
    <property type="entry name" value="DNase I-like"/>
    <property type="match status" value="1"/>
</dbReference>
<dbReference type="PATRIC" id="fig|746697.3.peg.1554"/>
<dbReference type="GO" id="GO:0003824">
    <property type="term" value="F:catalytic activity"/>
    <property type="evidence" value="ECO:0007669"/>
    <property type="project" value="InterPro"/>
</dbReference>
<feature type="transmembrane region" description="Helical" evidence="1">
    <location>
        <begin position="7"/>
        <end position="29"/>
    </location>
</feature>
<dbReference type="Proteomes" id="UP000006049">
    <property type="component" value="Chromosome"/>
</dbReference>
<dbReference type="Pfam" id="PF03372">
    <property type="entry name" value="Exo_endo_phos"/>
    <property type="match status" value="1"/>
</dbReference>
<keyword evidence="1" id="KW-1133">Transmembrane helix</keyword>
<dbReference type="InterPro" id="IPR036691">
    <property type="entry name" value="Endo/exonu/phosph_ase_sf"/>
</dbReference>
<feature type="transmembrane region" description="Helical" evidence="1">
    <location>
        <begin position="66"/>
        <end position="87"/>
    </location>
</feature>
<reference evidence="3 4" key="1">
    <citation type="submission" date="2012-06" db="EMBL/GenBank/DDBJ databases">
        <title>The complete genome of Aequorivita sublithincola DSM 14238.</title>
        <authorList>
            <consortium name="US DOE Joint Genome Institute (JGI-PGF)"/>
            <person name="Lucas S."/>
            <person name="Copeland A."/>
            <person name="Lapidus A."/>
            <person name="Goodwin L."/>
            <person name="Pitluck S."/>
            <person name="Peters L."/>
            <person name="Munk A.C.C."/>
            <person name="Kyrpides N."/>
            <person name="Mavromatis K."/>
            <person name="Pagani I."/>
            <person name="Ivanova N."/>
            <person name="Ovchinnikova G."/>
            <person name="Zeytun A."/>
            <person name="Detter J.C."/>
            <person name="Han C."/>
            <person name="Land M."/>
            <person name="Hauser L."/>
            <person name="Markowitz V."/>
            <person name="Cheng J.-F."/>
            <person name="Hugenholtz P."/>
            <person name="Woyke T."/>
            <person name="Wu D."/>
            <person name="Tindall B."/>
            <person name="Faehnrich R."/>
            <person name="Brambilla E."/>
            <person name="Klenk H.-P."/>
            <person name="Eisen J.A."/>
        </authorList>
    </citation>
    <scope>NUCLEOTIDE SEQUENCE [LARGE SCALE GENOMIC DNA]</scope>
    <source>
        <strain evidence="4">DSM 14238 / LMG 21431 / ACAM 643 / 9-3</strain>
    </source>
</reference>
<dbReference type="HOGENOM" id="CLU_052333_0_0_10"/>
<evidence type="ECO:0000313" key="3">
    <source>
        <dbReference type="EMBL" id="AFL81019.1"/>
    </source>
</evidence>
<dbReference type="Gene3D" id="3.60.10.10">
    <property type="entry name" value="Endonuclease/exonuclease/phosphatase"/>
    <property type="match status" value="1"/>
</dbReference>
<dbReference type="eggNOG" id="COG3021">
    <property type="taxonomic scope" value="Bacteria"/>
</dbReference>
<dbReference type="STRING" id="746697.Aeqsu_1531"/>
<dbReference type="KEGG" id="asl:Aeqsu_1531"/>
<dbReference type="OrthoDB" id="9796594at2"/>
<feature type="transmembrane region" description="Helical" evidence="1">
    <location>
        <begin position="41"/>
        <end position="59"/>
    </location>
</feature>
<organism evidence="3 4">
    <name type="scientific">Aequorivita sublithincola (strain DSM 14238 / LMG 21431 / ACAM 643 / 9-3)</name>
    <dbReference type="NCBI Taxonomy" id="746697"/>
    <lineage>
        <taxon>Bacteria</taxon>
        <taxon>Pseudomonadati</taxon>
        <taxon>Bacteroidota</taxon>
        <taxon>Flavobacteriia</taxon>
        <taxon>Flavobacteriales</taxon>
        <taxon>Flavobacteriaceae</taxon>
        <taxon>Aequorivita</taxon>
    </lineage>
</organism>
<keyword evidence="1" id="KW-0812">Transmembrane</keyword>
<feature type="domain" description="Endonuclease/exonuclease/phosphatase" evidence="2">
    <location>
        <begin position="116"/>
        <end position="322"/>
    </location>
</feature>
<keyword evidence="1" id="KW-0472">Membrane</keyword>
<keyword evidence="4" id="KW-1185">Reference proteome</keyword>
<protein>
    <recommendedName>
        <fullName evidence="2">Endonuclease/exonuclease/phosphatase domain-containing protein</fullName>
    </recommendedName>
</protein>
<gene>
    <name evidence="3" type="ordered locus">Aeqsu_1531</name>
</gene>
<accession>I3YVK1</accession>
<dbReference type="InterPro" id="IPR005135">
    <property type="entry name" value="Endo/exonuclease/phosphatase"/>
</dbReference>
<proteinExistence type="predicted"/>
<evidence type="ECO:0000256" key="1">
    <source>
        <dbReference type="SAM" id="Phobius"/>
    </source>
</evidence>
<dbReference type="EMBL" id="CP003280">
    <property type="protein sequence ID" value="AFL81019.1"/>
    <property type="molecule type" value="Genomic_DNA"/>
</dbReference>
<sequence length="341" mass="39198">MGKIRQILVVILYVLAFALAICSILSLFRNAEIRYIKMLDFPRIQFFILSFVILILIIITSKKWQWFKYLLVVGLLTGISINTFFLINYTSLVSVNVPTAKNLKTSDDQFSLLLSNVKMTNRKAQPLLELIDLKKPDLILAMEVDGWWDKKLKVLENEYPYSQHTINEVTYGMVLYSKFPLEKIEVDYLANENVPSFKSTISLSDGKNISFHSIHPVPPTHFKDLPDNAGQQENALKKLGKEIKGRKLPTIVAGDLNDVVWSNVDELTGTKNILYDVRVGRGFYNSFNAENFLMRWPLDHVFVTEEFRLKKLERLPKIGSDHFPIYTELVLVNNAAHLNTK</sequence>
<name>I3YVK1_AEQSU</name>
<dbReference type="RefSeq" id="WP_014782276.1">
    <property type="nucleotide sequence ID" value="NC_018013.1"/>
</dbReference>